<dbReference type="SUPFAM" id="SSF55424">
    <property type="entry name" value="FAD/NAD-linked reductases, dimerisation (C-terminal) domain"/>
    <property type="match status" value="1"/>
</dbReference>
<dbReference type="AlphaFoldDB" id="A0A7Y3RLF5"/>
<evidence type="ECO:0000256" key="3">
    <source>
        <dbReference type="ARBA" id="ARBA00022827"/>
    </source>
</evidence>
<dbReference type="InterPro" id="IPR023753">
    <property type="entry name" value="FAD/NAD-binding_dom"/>
</dbReference>
<dbReference type="PANTHER" id="PTHR43557:SF2">
    <property type="entry name" value="RIESKE DOMAIN-CONTAINING PROTEIN-RELATED"/>
    <property type="match status" value="1"/>
</dbReference>
<dbReference type="RefSeq" id="WP_173198309.1">
    <property type="nucleotide sequence ID" value="NZ_JABFCX010000002.1"/>
</dbReference>
<dbReference type="InterPro" id="IPR016156">
    <property type="entry name" value="FAD/NAD-linked_Rdtase_dimer_sf"/>
</dbReference>
<dbReference type="Gene3D" id="3.50.50.60">
    <property type="entry name" value="FAD/NAD(P)-binding domain"/>
    <property type="match status" value="2"/>
</dbReference>
<dbReference type="InterPro" id="IPR050446">
    <property type="entry name" value="FAD-oxidoreductase/Apoptosis"/>
</dbReference>
<keyword evidence="3" id="KW-0274">FAD</keyword>
<feature type="domain" description="Reductase C-terminal" evidence="6">
    <location>
        <begin position="322"/>
        <end position="406"/>
    </location>
</feature>
<dbReference type="SUPFAM" id="SSF51905">
    <property type="entry name" value="FAD/NAD(P)-binding domain"/>
    <property type="match status" value="2"/>
</dbReference>
<evidence type="ECO:0000259" key="5">
    <source>
        <dbReference type="Pfam" id="PF07992"/>
    </source>
</evidence>
<keyword evidence="8" id="KW-1185">Reference proteome</keyword>
<reference evidence="7 8" key="1">
    <citation type="submission" date="2020-05" db="EMBL/GenBank/DDBJ databases">
        <title>Parvularcula mediterraneae sp. nov., isolated from polypropylene straw from shallow seawater of the seashore of Laganas in Zakynthos island, Greece.</title>
        <authorList>
            <person name="Szabo I."/>
            <person name="Al-Omari J."/>
            <person name="Rado J."/>
            <person name="Szerdahelyi G.S."/>
        </authorList>
    </citation>
    <scope>NUCLEOTIDE SEQUENCE [LARGE SCALE GENOMIC DNA]</scope>
    <source>
        <strain evidence="7 8">ZS-1/3</strain>
    </source>
</reference>
<dbReference type="InterPro" id="IPR028202">
    <property type="entry name" value="Reductase_C"/>
</dbReference>
<dbReference type="InterPro" id="IPR036188">
    <property type="entry name" value="FAD/NAD-bd_sf"/>
</dbReference>
<dbReference type="Gene3D" id="3.30.390.30">
    <property type="match status" value="1"/>
</dbReference>
<protein>
    <submittedName>
        <fullName evidence="7">FAD-dependent oxidoreductase</fullName>
    </submittedName>
</protein>
<dbReference type="PRINTS" id="PR00368">
    <property type="entry name" value="FADPNR"/>
</dbReference>
<comment type="cofactor">
    <cofactor evidence="1">
        <name>FAD</name>
        <dbReference type="ChEBI" id="CHEBI:57692"/>
    </cofactor>
</comment>
<dbReference type="PRINTS" id="PR00411">
    <property type="entry name" value="PNDRDTASEI"/>
</dbReference>
<evidence type="ECO:0000313" key="7">
    <source>
        <dbReference type="EMBL" id="NNU16243.1"/>
    </source>
</evidence>
<dbReference type="PANTHER" id="PTHR43557">
    <property type="entry name" value="APOPTOSIS-INDUCING FACTOR 1"/>
    <property type="match status" value="1"/>
</dbReference>
<evidence type="ECO:0000313" key="8">
    <source>
        <dbReference type="Proteomes" id="UP000536835"/>
    </source>
</evidence>
<keyword evidence="2" id="KW-0285">Flavoprotein</keyword>
<proteinExistence type="predicted"/>
<dbReference type="EMBL" id="JABFCX010000002">
    <property type="protein sequence ID" value="NNU16243.1"/>
    <property type="molecule type" value="Genomic_DNA"/>
</dbReference>
<dbReference type="Proteomes" id="UP000536835">
    <property type="component" value="Unassembled WGS sequence"/>
</dbReference>
<accession>A0A7Y3RLF5</accession>
<dbReference type="GO" id="GO:0005737">
    <property type="term" value="C:cytoplasm"/>
    <property type="evidence" value="ECO:0007669"/>
    <property type="project" value="TreeGrafter"/>
</dbReference>
<evidence type="ECO:0000256" key="4">
    <source>
        <dbReference type="ARBA" id="ARBA00023002"/>
    </source>
</evidence>
<keyword evidence="4" id="KW-0560">Oxidoreductase</keyword>
<dbReference type="GO" id="GO:0016651">
    <property type="term" value="F:oxidoreductase activity, acting on NAD(P)H"/>
    <property type="evidence" value="ECO:0007669"/>
    <property type="project" value="TreeGrafter"/>
</dbReference>
<gene>
    <name evidence="7" type="ORF">HK107_07910</name>
</gene>
<evidence type="ECO:0000256" key="2">
    <source>
        <dbReference type="ARBA" id="ARBA00022630"/>
    </source>
</evidence>
<evidence type="ECO:0000259" key="6">
    <source>
        <dbReference type="Pfam" id="PF14759"/>
    </source>
</evidence>
<name>A0A7Y3RLF5_9PROT</name>
<evidence type="ECO:0000256" key="1">
    <source>
        <dbReference type="ARBA" id="ARBA00001974"/>
    </source>
</evidence>
<comment type="caution">
    <text evidence="7">The sequence shown here is derived from an EMBL/GenBank/DDBJ whole genome shotgun (WGS) entry which is preliminary data.</text>
</comment>
<feature type="domain" description="FAD/NAD(P)-binding" evidence="5">
    <location>
        <begin position="6"/>
        <end position="303"/>
    </location>
</feature>
<dbReference type="Pfam" id="PF14759">
    <property type="entry name" value="Reductase_C"/>
    <property type="match status" value="1"/>
</dbReference>
<sequence>MADAGIVIVGAGQAGAAAATKLRQMKVDAPITVIGAEPDPPYERPPLSKDYLSGERSFDRLLIRPETFWANQDVAFKLGAPVTAVDAEAKTVTLEGGETVPYDTLIWATGGSPRKLACQGGDLPGVHTVRSRIDADRMKTELPTVKRAIVIGGGYIGLEAAAVLRKHGREVVLLEAAPRLLSRVAGEALSSFFAEEHARQGVDLRIETTADCIVGDAKAEGVHLADGSGIEGQMVVVGIGIIPDVAPLADAGAEVSNGVHVDAECRTNLPDVFAIGDCALHPNGFAGGEMIRLESVQNANDQAATVAKILAGRGGAYEAFPWFWSDQYDLKLQTAGLNLGYDEEVLRGDPDSRQFSVGYFREGRILAVDCVNDPQTYVAGRKLITDRVSPDLEKFADPNVPLKELLG</sequence>
<organism evidence="7 8">
    <name type="scientific">Parvularcula mediterranea</name>
    <dbReference type="NCBI Taxonomy" id="2732508"/>
    <lineage>
        <taxon>Bacteria</taxon>
        <taxon>Pseudomonadati</taxon>
        <taxon>Pseudomonadota</taxon>
        <taxon>Alphaproteobacteria</taxon>
        <taxon>Parvularculales</taxon>
        <taxon>Parvularculaceae</taxon>
        <taxon>Parvularcula</taxon>
    </lineage>
</organism>
<dbReference type="Pfam" id="PF07992">
    <property type="entry name" value="Pyr_redox_2"/>
    <property type="match status" value="1"/>
</dbReference>